<dbReference type="GO" id="GO:0000750">
    <property type="term" value="P:pheromone-dependent signal transduction involved in conjugation with cellular fusion"/>
    <property type="evidence" value="ECO:0007669"/>
    <property type="project" value="TreeGrafter"/>
</dbReference>
<evidence type="ECO:0000256" key="10">
    <source>
        <dbReference type="SAM" id="MobiDB-lite"/>
    </source>
</evidence>
<feature type="region of interest" description="Disordered" evidence="10">
    <location>
        <begin position="330"/>
        <end position="360"/>
    </location>
</feature>
<evidence type="ECO:0000256" key="7">
    <source>
        <dbReference type="ARBA" id="ARBA00023136"/>
    </source>
</evidence>
<evidence type="ECO:0000256" key="11">
    <source>
        <dbReference type="SAM" id="Phobius"/>
    </source>
</evidence>
<evidence type="ECO:0000313" key="12">
    <source>
        <dbReference type="EMBL" id="KZT68611.1"/>
    </source>
</evidence>
<dbReference type="InterPro" id="IPR001499">
    <property type="entry name" value="GPCR_STE3"/>
</dbReference>
<keyword evidence="6" id="KW-0297">G-protein coupled receptor</keyword>
<accession>A0A165PTR3</accession>
<dbReference type="STRING" id="1314783.A0A165PTR3"/>
<keyword evidence="9" id="KW-0807">Transducer</keyword>
<keyword evidence="3" id="KW-0589">Pheromone response</keyword>
<evidence type="ECO:0000256" key="5">
    <source>
        <dbReference type="ARBA" id="ARBA00022989"/>
    </source>
</evidence>
<gene>
    <name evidence="12" type="ORF">DAEQUDRAFT_671191</name>
</gene>
<dbReference type="PANTHER" id="PTHR28097">
    <property type="entry name" value="PHEROMONE A FACTOR RECEPTOR"/>
    <property type="match status" value="1"/>
</dbReference>
<proteinExistence type="inferred from homology"/>
<evidence type="ECO:0000256" key="4">
    <source>
        <dbReference type="ARBA" id="ARBA00022692"/>
    </source>
</evidence>
<feature type="compositionally biased region" description="Polar residues" evidence="10">
    <location>
        <begin position="294"/>
        <end position="309"/>
    </location>
</feature>
<feature type="region of interest" description="Disordered" evidence="10">
    <location>
        <begin position="291"/>
        <end position="315"/>
    </location>
</feature>
<dbReference type="PRINTS" id="PR00899">
    <property type="entry name" value="GPCRSTE3"/>
</dbReference>
<keyword evidence="7 11" id="KW-0472">Membrane</keyword>
<comment type="similarity">
    <text evidence="2">Belongs to the G-protein coupled receptor 4 family.</text>
</comment>
<dbReference type="OrthoDB" id="2874149at2759"/>
<dbReference type="EMBL" id="KV429065">
    <property type="protein sequence ID" value="KZT68611.1"/>
    <property type="molecule type" value="Genomic_DNA"/>
</dbReference>
<dbReference type="PANTHER" id="PTHR28097:SF1">
    <property type="entry name" value="PHEROMONE A FACTOR RECEPTOR"/>
    <property type="match status" value="1"/>
</dbReference>
<evidence type="ECO:0008006" key="14">
    <source>
        <dbReference type="Google" id="ProtNLM"/>
    </source>
</evidence>
<feature type="transmembrane region" description="Helical" evidence="11">
    <location>
        <begin position="146"/>
        <end position="175"/>
    </location>
</feature>
<keyword evidence="13" id="KW-1185">Reference proteome</keyword>
<evidence type="ECO:0000256" key="2">
    <source>
        <dbReference type="ARBA" id="ARBA00011085"/>
    </source>
</evidence>
<sequence>MAAALAAVAFLCVVVLVCLLPAYWASRNIAMLALIWWLVLCNVIQGINAVVWAGNVDVRIPVWCDIGTKLLLGVRLAVPATCLCLSNRVRHLLTTGDAKGGIGILSFDLTMCIIVPIIYMALHIIVQGHRFNLTKNFGCSPAVYNTIPALFLVWLPPLILSMFAIMLACITTYCGHRRAIASMPRPPSIFRPSNIPGHLPDVPPPATTIDPMEHRSLTQNEAWQLSSRRRPVSIVAGPWPRPPSSIPTSPVNSGSLSSVSSVHPAGIPSAFSEQVMSIPMPSHVAHWLRPPSDASVNTSPAPSTISNSAYIPDPPPLHDSPTLPHFPPFADASIPAEQGHTLDPGQGAGLPKRTRRTRSRDGLPILTRNMSLSGLRGRENRPEGFDGGAIYMTVVQETA</sequence>
<comment type="subcellular location">
    <subcellularLocation>
        <location evidence="1">Membrane</location>
        <topology evidence="1">Multi-pass membrane protein</topology>
    </subcellularLocation>
</comment>
<dbReference type="Pfam" id="PF02076">
    <property type="entry name" value="STE3"/>
    <property type="match status" value="1"/>
</dbReference>
<keyword evidence="8" id="KW-0675">Receptor</keyword>
<dbReference type="AlphaFoldDB" id="A0A165PTR3"/>
<organism evidence="12 13">
    <name type="scientific">Daedalea quercina L-15889</name>
    <dbReference type="NCBI Taxonomy" id="1314783"/>
    <lineage>
        <taxon>Eukaryota</taxon>
        <taxon>Fungi</taxon>
        <taxon>Dikarya</taxon>
        <taxon>Basidiomycota</taxon>
        <taxon>Agaricomycotina</taxon>
        <taxon>Agaricomycetes</taxon>
        <taxon>Polyporales</taxon>
        <taxon>Fomitopsis</taxon>
    </lineage>
</organism>
<evidence type="ECO:0000256" key="9">
    <source>
        <dbReference type="ARBA" id="ARBA00023224"/>
    </source>
</evidence>
<feature type="transmembrane region" description="Helical" evidence="11">
    <location>
        <begin position="105"/>
        <end position="126"/>
    </location>
</feature>
<keyword evidence="5 11" id="KW-1133">Transmembrane helix</keyword>
<dbReference type="GO" id="GO:0005886">
    <property type="term" value="C:plasma membrane"/>
    <property type="evidence" value="ECO:0007669"/>
    <property type="project" value="TreeGrafter"/>
</dbReference>
<evidence type="ECO:0000256" key="3">
    <source>
        <dbReference type="ARBA" id="ARBA00022507"/>
    </source>
</evidence>
<dbReference type="Proteomes" id="UP000076727">
    <property type="component" value="Unassembled WGS sequence"/>
</dbReference>
<dbReference type="GO" id="GO:0004932">
    <property type="term" value="F:mating-type factor pheromone receptor activity"/>
    <property type="evidence" value="ECO:0007669"/>
    <property type="project" value="InterPro"/>
</dbReference>
<evidence type="ECO:0000256" key="6">
    <source>
        <dbReference type="ARBA" id="ARBA00023040"/>
    </source>
</evidence>
<keyword evidence="4 11" id="KW-0812">Transmembrane</keyword>
<reference evidence="12 13" key="1">
    <citation type="journal article" date="2016" name="Mol. Biol. Evol.">
        <title>Comparative Genomics of Early-Diverging Mushroom-Forming Fungi Provides Insights into the Origins of Lignocellulose Decay Capabilities.</title>
        <authorList>
            <person name="Nagy L.G."/>
            <person name="Riley R."/>
            <person name="Tritt A."/>
            <person name="Adam C."/>
            <person name="Daum C."/>
            <person name="Floudas D."/>
            <person name="Sun H."/>
            <person name="Yadav J.S."/>
            <person name="Pangilinan J."/>
            <person name="Larsson K.H."/>
            <person name="Matsuura K."/>
            <person name="Barry K."/>
            <person name="Labutti K."/>
            <person name="Kuo R."/>
            <person name="Ohm R.A."/>
            <person name="Bhattacharya S.S."/>
            <person name="Shirouzu T."/>
            <person name="Yoshinaga Y."/>
            <person name="Martin F.M."/>
            <person name="Grigoriev I.V."/>
            <person name="Hibbett D.S."/>
        </authorList>
    </citation>
    <scope>NUCLEOTIDE SEQUENCE [LARGE SCALE GENOMIC DNA]</scope>
    <source>
        <strain evidence="12 13">L-15889</strain>
    </source>
</reference>
<evidence type="ECO:0000313" key="13">
    <source>
        <dbReference type="Proteomes" id="UP000076727"/>
    </source>
</evidence>
<feature type="transmembrane region" description="Helical" evidence="11">
    <location>
        <begin position="6"/>
        <end position="25"/>
    </location>
</feature>
<name>A0A165PTR3_9APHY</name>
<feature type="transmembrane region" description="Helical" evidence="11">
    <location>
        <begin position="32"/>
        <end position="54"/>
    </location>
</feature>
<evidence type="ECO:0000256" key="1">
    <source>
        <dbReference type="ARBA" id="ARBA00004141"/>
    </source>
</evidence>
<protein>
    <recommendedName>
        <fullName evidence="14">STE3-domain-containing protein</fullName>
    </recommendedName>
</protein>
<evidence type="ECO:0000256" key="8">
    <source>
        <dbReference type="ARBA" id="ARBA00023170"/>
    </source>
</evidence>